<dbReference type="InterPro" id="IPR001611">
    <property type="entry name" value="Leu-rich_rpt"/>
</dbReference>
<dbReference type="InterPro" id="IPR001810">
    <property type="entry name" value="F-box_dom"/>
</dbReference>
<dbReference type="SUPFAM" id="SSF81383">
    <property type="entry name" value="F-box domain"/>
    <property type="match status" value="1"/>
</dbReference>
<dbReference type="Pfam" id="PF00646">
    <property type="entry name" value="F-box"/>
    <property type="match status" value="1"/>
</dbReference>
<evidence type="ECO:0000313" key="3">
    <source>
        <dbReference type="Proteomes" id="UP001341840"/>
    </source>
</evidence>
<protein>
    <recommendedName>
        <fullName evidence="1">F-box domain-containing protein</fullName>
    </recommendedName>
</protein>
<dbReference type="PANTHER" id="PTHR13318:SF106">
    <property type="entry name" value="F-BOX_LRR-REPEAT PROTEIN 2"/>
    <property type="match status" value="1"/>
</dbReference>
<dbReference type="Gene3D" id="3.80.10.10">
    <property type="entry name" value="Ribonuclease Inhibitor"/>
    <property type="match status" value="2"/>
</dbReference>
<dbReference type="InterPro" id="IPR036047">
    <property type="entry name" value="F-box-like_dom_sf"/>
</dbReference>
<accession>A0ABU6R4U3</accession>
<dbReference type="InterPro" id="IPR006553">
    <property type="entry name" value="Leu-rich_rpt_Cys-con_subtyp"/>
</dbReference>
<organism evidence="2 3">
    <name type="scientific">Stylosanthes scabra</name>
    <dbReference type="NCBI Taxonomy" id="79078"/>
    <lineage>
        <taxon>Eukaryota</taxon>
        <taxon>Viridiplantae</taxon>
        <taxon>Streptophyta</taxon>
        <taxon>Embryophyta</taxon>
        <taxon>Tracheophyta</taxon>
        <taxon>Spermatophyta</taxon>
        <taxon>Magnoliopsida</taxon>
        <taxon>eudicotyledons</taxon>
        <taxon>Gunneridae</taxon>
        <taxon>Pentapetalae</taxon>
        <taxon>rosids</taxon>
        <taxon>fabids</taxon>
        <taxon>Fabales</taxon>
        <taxon>Fabaceae</taxon>
        <taxon>Papilionoideae</taxon>
        <taxon>50 kb inversion clade</taxon>
        <taxon>dalbergioids sensu lato</taxon>
        <taxon>Dalbergieae</taxon>
        <taxon>Pterocarpus clade</taxon>
        <taxon>Stylosanthes</taxon>
    </lineage>
</organism>
<dbReference type="EMBL" id="JASCZI010030238">
    <property type="protein sequence ID" value="MED6119446.1"/>
    <property type="molecule type" value="Genomic_DNA"/>
</dbReference>
<comment type="caution">
    <text evidence="2">The sequence shown here is derived from an EMBL/GenBank/DDBJ whole genome shotgun (WGS) entry which is preliminary data.</text>
</comment>
<keyword evidence="3" id="KW-1185">Reference proteome</keyword>
<dbReference type="Pfam" id="PF13516">
    <property type="entry name" value="LRR_6"/>
    <property type="match status" value="1"/>
</dbReference>
<dbReference type="SUPFAM" id="SSF52047">
    <property type="entry name" value="RNI-like"/>
    <property type="match status" value="2"/>
</dbReference>
<dbReference type="PANTHER" id="PTHR13318">
    <property type="entry name" value="PARTNER OF PAIRED, ISOFORM B-RELATED"/>
    <property type="match status" value="1"/>
</dbReference>
<feature type="domain" description="F-box" evidence="1">
    <location>
        <begin position="12"/>
        <end position="48"/>
    </location>
</feature>
<name>A0ABU6R4U3_9FABA</name>
<dbReference type="Proteomes" id="UP001341840">
    <property type="component" value="Unassembled WGS sequence"/>
</dbReference>
<evidence type="ECO:0000259" key="1">
    <source>
        <dbReference type="Pfam" id="PF00646"/>
    </source>
</evidence>
<evidence type="ECO:0000313" key="2">
    <source>
        <dbReference type="EMBL" id="MED6119446.1"/>
    </source>
</evidence>
<gene>
    <name evidence="2" type="ORF">PIB30_012086</name>
</gene>
<dbReference type="InterPro" id="IPR032675">
    <property type="entry name" value="LRR_dom_sf"/>
</dbReference>
<sequence length="566" mass="64085">MAPSSSSNCRFQLPDECWETVFKHLTHHPHDHESLSLVSRHFFSLTNRIRTHLTISDRLLPHLPALLRRFPNLTSIKLPERRYFAGDINALLSQIASFDLPSLHSLDISYQHTFPSHGLRQFSQKFPTLKSLICSHTQPDLVLIAECFPNLKELNVSYTSLFSVTDLHVKALASGLKKLRKVDLSCFLDSSIFTFCQNWVFLEALVFSGNSFLSEIGIANAIRQRPQLRSLGVRRGNVTLELIDALVSLKDLTCLDLSYSSISDEALCALAEGGLPFTELSLQNCLGYGYCGISCLLRKCNNLQYLDLQGTEFLNDECVIELSLLLGNLNVVKLSGNENLTDLSLFTIMRNCPLITEIKMDSTGVGKLKLEEDCLVVNFHVKFLYLAQNKWLDDGSVTMLASVCPNLEMIDLTYCRRVSKGAIDILRRCCKIHQMNLAHLGCDLPLFRFQFRVNYEVPTLLVLNFSRCRISDEELSLISKSCYRLKELNLDYCDNITENGVKQVVKNCKQLRMVSLYGCEKVCSDVVAWMIFARPSLRKIGAPPQFHFADDSQQDLLLRRGCFVAL</sequence>
<reference evidence="2 3" key="1">
    <citation type="journal article" date="2023" name="Plants (Basel)">
        <title>Bridging the Gap: Combining Genomics and Transcriptomics Approaches to Understand Stylosanthes scabra, an Orphan Legume from the Brazilian Caatinga.</title>
        <authorList>
            <person name="Ferreira-Neto J.R.C."/>
            <person name="da Silva M.D."/>
            <person name="Binneck E."/>
            <person name="de Melo N.F."/>
            <person name="da Silva R.H."/>
            <person name="de Melo A.L.T.M."/>
            <person name="Pandolfi V."/>
            <person name="Bustamante F.O."/>
            <person name="Brasileiro-Vidal A.C."/>
            <person name="Benko-Iseppon A.M."/>
        </authorList>
    </citation>
    <scope>NUCLEOTIDE SEQUENCE [LARGE SCALE GENOMIC DNA]</scope>
    <source>
        <tissue evidence="2">Leaves</tissue>
    </source>
</reference>
<proteinExistence type="predicted"/>
<dbReference type="SMART" id="SM00367">
    <property type="entry name" value="LRR_CC"/>
    <property type="match status" value="8"/>
</dbReference>